<reference evidence="1 2" key="1">
    <citation type="submission" date="2024-03" db="EMBL/GenBank/DDBJ databases">
        <title>Human intestinal bacterial collection.</title>
        <authorList>
            <person name="Pauvert C."/>
            <person name="Hitch T.C.A."/>
            <person name="Clavel T."/>
        </authorList>
    </citation>
    <scope>NUCLEOTIDE SEQUENCE [LARGE SCALE GENOMIC DNA]</scope>
    <source>
        <strain evidence="1 2">CLA-AA-H192</strain>
    </source>
</reference>
<sequence>MDDIIFEKDYRETESVEYDKWCDEVFDRAVNGGMLKAYSEAMDKIPKIIVPEDKKNYEYLLERCDSFVKQHRGYIKGMVDYHRWHAEINMFLPFAEFDDSEDLAFLKEIAEKSQTVCFSPDEEGGIRVHIFINYFEELMSAEHKSYIECDAIMQDKKLSALLGIPELSDEEKELALKMKGILDRIDEETRIDRTTAFRAVLDKMAKEPEENWSLHYMATLLEALLYFMLNEGNEKIDEEEHNEQ</sequence>
<protein>
    <submittedName>
        <fullName evidence="1">Uncharacterized protein</fullName>
    </submittedName>
</protein>
<gene>
    <name evidence="1" type="ORF">WMO66_08500</name>
</gene>
<organism evidence="1 2">
    <name type="scientific">Faecousia intestinalis</name>
    <dbReference type="NCBI Taxonomy" id="3133167"/>
    <lineage>
        <taxon>Bacteria</taxon>
        <taxon>Bacillati</taxon>
        <taxon>Bacillota</taxon>
        <taxon>Clostridia</taxon>
        <taxon>Eubacteriales</taxon>
        <taxon>Oscillospiraceae</taxon>
        <taxon>Faecousia</taxon>
    </lineage>
</organism>
<name>A0ABV1G7G6_9FIRM</name>
<dbReference type="EMBL" id="JBBMFF010000223">
    <property type="protein sequence ID" value="MEQ2511284.1"/>
    <property type="molecule type" value="Genomic_DNA"/>
</dbReference>
<proteinExistence type="predicted"/>
<dbReference type="RefSeq" id="WP_117750683.1">
    <property type="nucleotide sequence ID" value="NZ_JBBMFF010000223.1"/>
</dbReference>
<evidence type="ECO:0000313" key="1">
    <source>
        <dbReference type="EMBL" id="MEQ2511284.1"/>
    </source>
</evidence>
<evidence type="ECO:0000313" key="2">
    <source>
        <dbReference type="Proteomes" id="UP001491552"/>
    </source>
</evidence>
<comment type="caution">
    <text evidence="1">The sequence shown here is derived from an EMBL/GenBank/DDBJ whole genome shotgun (WGS) entry which is preliminary data.</text>
</comment>
<dbReference type="Proteomes" id="UP001491552">
    <property type="component" value="Unassembled WGS sequence"/>
</dbReference>
<accession>A0ABV1G7G6</accession>
<keyword evidence="2" id="KW-1185">Reference proteome</keyword>